<name>A0A392UFZ6_9FABA</name>
<feature type="non-terminal residue" evidence="1">
    <location>
        <position position="45"/>
    </location>
</feature>
<proteinExistence type="predicted"/>
<organism evidence="1 2">
    <name type="scientific">Trifolium medium</name>
    <dbReference type="NCBI Taxonomy" id="97028"/>
    <lineage>
        <taxon>Eukaryota</taxon>
        <taxon>Viridiplantae</taxon>
        <taxon>Streptophyta</taxon>
        <taxon>Embryophyta</taxon>
        <taxon>Tracheophyta</taxon>
        <taxon>Spermatophyta</taxon>
        <taxon>Magnoliopsida</taxon>
        <taxon>eudicotyledons</taxon>
        <taxon>Gunneridae</taxon>
        <taxon>Pentapetalae</taxon>
        <taxon>rosids</taxon>
        <taxon>fabids</taxon>
        <taxon>Fabales</taxon>
        <taxon>Fabaceae</taxon>
        <taxon>Papilionoideae</taxon>
        <taxon>50 kb inversion clade</taxon>
        <taxon>NPAAA clade</taxon>
        <taxon>Hologalegina</taxon>
        <taxon>IRL clade</taxon>
        <taxon>Trifolieae</taxon>
        <taxon>Trifolium</taxon>
    </lineage>
</organism>
<keyword evidence="2" id="KW-1185">Reference proteome</keyword>
<dbReference type="AlphaFoldDB" id="A0A392UFZ6"/>
<evidence type="ECO:0000313" key="1">
    <source>
        <dbReference type="EMBL" id="MCI71336.1"/>
    </source>
</evidence>
<evidence type="ECO:0000313" key="2">
    <source>
        <dbReference type="Proteomes" id="UP000265520"/>
    </source>
</evidence>
<dbReference type="Proteomes" id="UP000265520">
    <property type="component" value="Unassembled WGS sequence"/>
</dbReference>
<accession>A0A392UFZ6</accession>
<sequence length="45" mass="5130">MTLKYFNEYETDPVIARAGVNVEGVHVEEPENVEAVDAEEEDEMM</sequence>
<comment type="caution">
    <text evidence="1">The sequence shown here is derived from an EMBL/GenBank/DDBJ whole genome shotgun (WGS) entry which is preliminary data.</text>
</comment>
<protein>
    <submittedName>
        <fullName evidence="1">Uncharacterized protein</fullName>
    </submittedName>
</protein>
<dbReference type="EMBL" id="LXQA010794392">
    <property type="protein sequence ID" value="MCI71336.1"/>
    <property type="molecule type" value="Genomic_DNA"/>
</dbReference>
<reference evidence="1 2" key="1">
    <citation type="journal article" date="2018" name="Front. Plant Sci.">
        <title>Red Clover (Trifolium pratense) and Zigzag Clover (T. medium) - A Picture of Genomic Similarities and Differences.</title>
        <authorList>
            <person name="Dluhosova J."/>
            <person name="Istvanek J."/>
            <person name="Nedelnik J."/>
            <person name="Repkova J."/>
        </authorList>
    </citation>
    <scope>NUCLEOTIDE SEQUENCE [LARGE SCALE GENOMIC DNA]</scope>
    <source>
        <strain evidence="2">cv. 10/8</strain>
        <tissue evidence="1">Leaf</tissue>
    </source>
</reference>